<accession>A0ABT4IAT2</accession>
<dbReference type="RefSeq" id="WP_268918177.1">
    <property type="nucleotide sequence ID" value="NZ_JAPTMY010000031.1"/>
</dbReference>
<feature type="compositionally biased region" description="Pro residues" evidence="2">
    <location>
        <begin position="60"/>
        <end position="70"/>
    </location>
</feature>
<gene>
    <name evidence="3" type="ORF">OHJ16_12435</name>
</gene>
<dbReference type="InterPro" id="IPR036165">
    <property type="entry name" value="YefM-like_sf"/>
</dbReference>
<dbReference type="SUPFAM" id="SSF143120">
    <property type="entry name" value="YefM-like"/>
    <property type="match status" value="1"/>
</dbReference>
<dbReference type="Proteomes" id="UP001072034">
    <property type="component" value="Unassembled WGS sequence"/>
</dbReference>
<dbReference type="EMBL" id="JAPTMY010000031">
    <property type="protein sequence ID" value="MCZ0858848.1"/>
    <property type="molecule type" value="Genomic_DNA"/>
</dbReference>
<name>A0ABT4IAT2_9ACTO</name>
<evidence type="ECO:0008006" key="5">
    <source>
        <dbReference type="Google" id="ProtNLM"/>
    </source>
</evidence>
<feature type="region of interest" description="Disordered" evidence="2">
    <location>
        <begin position="55"/>
        <end position="74"/>
    </location>
</feature>
<comment type="similarity">
    <text evidence="1">Belongs to the phD/YefM antitoxin family.</text>
</comment>
<evidence type="ECO:0000256" key="2">
    <source>
        <dbReference type="SAM" id="MobiDB-lite"/>
    </source>
</evidence>
<protein>
    <recommendedName>
        <fullName evidence="5">Prevent-host-death protein</fullName>
    </recommendedName>
</protein>
<comment type="caution">
    <text evidence="3">The sequence shown here is derived from an EMBL/GenBank/DDBJ whole genome shotgun (WGS) entry which is preliminary data.</text>
</comment>
<organism evidence="3 4">
    <name type="scientific">Actinomyces israelii</name>
    <dbReference type="NCBI Taxonomy" id="1659"/>
    <lineage>
        <taxon>Bacteria</taxon>
        <taxon>Bacillati</taxon>
        <taxon>Actinomycetota</taxon>
        <taxon>Actinomycetes</taxon>
        <taxon>Actinomycetales</taxon>
        <taxon>Actinomycetaceae</taxon>
        <taxon>Actinomyces</taxon>
    </lineage>
</organism>
<proteinExistence type="inferred from homology"/>
<keyword evidence="4" id="KW-1185">Reference proteome</keyword>
<evidence type="ECO:0000256" key="1">
    <source>
        <dbReference type="ARBA" id="ARBA00009981"/>
    </source>
</evidence>
<evidence type="ECO:0000313" key="3">
    <source>
        <dbReference type="EMBL" id="MCZ0858848.1"/>
    </source>
</evidence>
<evidence type="ECO:0000313" key="4">
    <source>
        <dbReference type="Proteomes" id="UP001072034"/>
    </source>
</evidence>
<sequence>MRTVTKRELNQNTASVLRQVTAAGDVIVTERGVPRWRLSIFTDDGPLSRLERAGLYTPPATEPTPWPAAPAGPSYTEDQVAALLEDSRGDH</sequence>
<reference evidence="3" key="1">
    <citation type="submission" date="2022-10" db="EMBL/GenBank/DDBJ databases">
        <title>Genome sequence of Actinomyces israelii ATCC 10048.</title>
        <authorList>
            <person name="Watt R.M."/>
            <person name="Tong W.M."/>
        </authorList>
    </citation>
    <scope>NUCLEOTIDE SEQUENCE</scope>
    <source>
        <strain evidence="3">ATCC 10048</strain>
    </source>
</reference>